<evidence type="ECO:0000313" key="2">
    <source>
        <dbReference type="Proteomes" id="UP000309997"/>
    </source>
</evidence>
<gene>
    <name evidence="1" type="ORF">D5086_012459</name>
</gene>
<sequence length="965" mass="108271">MGIFEPFRAIGYITTGVPFSVQRLGTETFVTVSVGKAFQVYNCAKLILVIVRALGNSLKQNTRFSLGTIVIFTFVRLANPHRRLQNAPIKVGGLVIPVTSFVWCASPALDVVAALGWGPCVDGKIHVHNIRYDEEVVTFVHSMRGAVTSLSFSTDGQPLLASGGSSGVISIWNLEKRKLQSVVREAHDSSIISLHFLANDLCWMSSSADNSIKNIPKDKRSKSLPQKQISKAILHWTRLSTTEWRFSVPIFYVFEVDTVPPHWCIRFYANGRHILSAGQDRAFRLFSVIQDQQSRELSQRHVSKRAKKLRVKEEELKLKPVIAFDCAEIRERDWCNVVTCHMDTAQAYVWRLQNFVIGEHILRPCPENLTPVKACTISACGNFAILGTAGGWIERFNLQSGISRGSYMDVSERGSCAHESEVVGVACDSTNTQMISAGYHGDVKVWDFKGRTLKSRWEVGCSLVKIVYHRLNGLLATVADDFVIRLFDVVAMRMVRKFEGHTDRITDLCFSEDGKWLLSSSMDGTLRIWDVILARQIDAVHVDVSITALSLSPNMDVLATTHVDQNGVYLWVNQSMFSGASNIDSYASGKEVVNVKLPSLSSAEGSNVENEDADKPIVNQSVSNEVSTFPAFSQQIPDLVTLSLLPKSQWQSLINLDIIKVRNKPIEPPKKPEKAPFFLPSVPSLSGEILFKPSEPVDGEDSKPDKAESDKRKLGIPANQFLELLQSSSEMKNFSAFTEYIKGLSPSNLDMELRMFQIIDEDEDKEELVKRPEFISIELLLDYFIHEISCRNNFEFVQAVTRLFLKIHGETIRCNSKLQDKARKLLDTQSAVWQRIRNSMDVTNEHFNIALGNSNPSSLRETNVEAVPNVRWILVAFRMELQETVQYPVEHPEKFGMSPSEGILFYGPRCCGKTLLAKANANECQANSISKKGPELVTMWFGESKAKVTDFREGMPFCTLCPFFR</sequence>
<comment type="caution">
    <text evidence="1">The sequence shown here is derived from an EMBL/GenBank/DDBJ whole genome shotgun (WGS) entry which is preliminary data.</text>
</comment>
<reference evidence="1 2" key="1">
    <citation type="journal article" date="2024" name="Plant Biotechnol. J.">
        <title>Genome and CRISPR/Cas9 system of a widespread forest tree (Populus alba) in the world.</title>
        <authorList>
            <person name="Liu Y.J."/>
            <person name="Jiang P.F."/>
            <person name="Han X.M."/>
            <person name="Li X.Y."/>
            <person name="Wang H.M."/>
            <person name="Wang Y.J."/>
            <person name="Wang X.X."/>
            <person name="Zeng Q.Y."/>
        </authorList>
    </citation>
    <scope>NUCLEOTIDE SEQUENCE [LARGE SCALE GENOMIC DNA]</scope>
    <source>
        <strain evidence="2">cv. PAL-ZL1</strain>
    </source>
</reference>
<dbReference type="EMBL" id="RCHU02000006">
    <property type="protein sequence ID" value="KAL3585592.1"/>
    <property type="molecule type" value="Genomic_DNA"/>
</dbReference>
<name>A0ACC4C304_POPAL</name>
<accession>A0ACC4C304</accession>
<protein>
    <submittedName>
        <fullName evidence="1">Uncharacterized protein</fullName>
    </submittedName>
</protein>
<dbReference type="Proteomes" id="UP000309997">
    <property type="component" value="Unassembled WGS sequence"/>
</dbReference>
<proteinExistence type="predicted"/>
<organism evidence="1 2">
    <name type="scientific">Populus alba</name>
    <name type="common">White poplar</name>
    <dbReference type="NCBI Taxonomy" id="43335"/>
    <lineage>
        <taxon>Eukaryota</taxon>
        <taxon>Viridiplantae</taxon>
        <taxon>Streptophyta</taxon>
        <taxon>Embryophyta</taxon>
        <taxon>Tracheophyta</taxon>
        <taxon>Spermatophyta</taxon>
        <taxon>Magnoliopsida</taxon>
        <taxon>eudicotyledons</taxon>
        <taxon>Gunneridae</taxon>
        <taxon>Pentapetalae</taxon>
        <taxon>rosids</taxon>
        <taxon>fabids</taxon>
        <taxon>Malpighiales</taxon>
        <taxon>Salicaceae</taxon>
        <taxon>Saliceae</taxon>
        <taxon>Populus</taxon>
    </lineage>
</organism>
<keyword evidence="2" id="KW-1185">Reference proteome</keyword>
<evidence type="ECO:0000313" key="1">
    <source>
        <dbReference type="EMBL" id="KAL3585592.1"/>
    </source>
</evidence>